<evidence type="ECO:0000259" key="1">
    <source>
        <dbReference type="Pfam" id="PF00550"/>
    </source>
</evidence>
<dbReference type="SUPFAM" id="SSF47336">
    <property type="entry name" value="ACP-like"/>
    <property type="match status" value="1"/>
</dbReference>
<organism evidence="2">
    <name type="scientific">Serratia marcescens</name>
    <dbReference type="NCBI Taxonomy" id="615"/>
    <lineage>
        <taxon>Bacteria</taxon>
        <taxon>Pseudomonadati</taxon>
        <taxon>Pseudomonadota</taxon>
        <taxon>Gammaproteobacteria</taxon>
        <taxon>Enterobacterales</taxon>
        <taxon>Yersiniaceae</taxon>
        <taxon>Serratia</taxon>
    </lineage>
</organism>
<dbReference type="Pfam" id="PF00550">
    <property type="entry name" value="PP-binding"/>
    <property type="match status" value="1"/>
</dbReference>
<reference evidence="3 4" key="2">
    <citation type="submission" date="2016-09" db="EMBL/GenBank/DDBJ databases">
        <title>Serratia marcescens MSU-97 and epiphytic antimycotic-producing bacteria.</title>
        <authorList>
            <person name="Matilla M.A."/>
        </authorList>
    </citation>
    <scope>NUCLEOTIDE SEQUENCE [LARGE SCALE GENOMIC DNA]</scope>
    <source>
        <strain evidence="3 4">MSU-97</strain>
    </source>
</reference>
<proteinExistence type="predicted"/>
<accession>K7WYX3</accession>
<dbReference type="InterPro" id="IPR036736">
    <property type="entry name" value="ACP-like_sf"/>
</dbReference>
<dbReference type="EMBL" id="JX315603">
    <property type="protein sequence ID" value="AFX60306.1"/>
    <property type="molecule type" value="Genomic_DNA"/>
</dbReference>
<dbReference type="InterPro" id="IPR009081">
    <property type="entry name" value="PP-bd_ACP"/>
</dbReference>
<dbReference type="RefSeq" id="WP_073528967.1">
    <property type="nucleotide sequence ID" value="NZ_MJAO01000002.1"/>
</dbReference>
<dbReference type="Gene3D" id="1.10.1200.10">
    <property type="entry name" value="ACP-like"/>
    <property type="match status" value="1"/>
</dbReference>
<name>K7WYX3_SERMA</name>
<evidence type="ECO:0000313" key="3">
    <source>
        <dbReference type="EMBL" id="OKB68320.1"/>
    </source>
</evidence>
<dbReference type="Proteomes" id="UP000185770">
    <property type="component" value="Unassembled WGS sequence"/>
</dbReference>
<gene>
    <name evidence="2" type="primary">oocG</name>
    <name evidence="3" type="ORF">BHU62_02285</name>
</gene>
<reference evidence="2" key="1">
    <citation type="journal article" date="2012" name="J. Biol. Chem.">
        <title>Bacterial Biosynthetic Gene Clusters Encoding the Anti-cancer Haterumalide Class of Molecules: BIOGENESIS OF THE BROAD SPECTRUM ANTIFUNGAL AND ANTI-OOMYCETE COMPOUND, OOCYDIN A.</title>
        <authorList>
            <person name="Matilla M.A."/>
            <person name="Stockmann H."/>
            <person name="Leeper F.J."/>
            <person name="Salmond G.P."/>
        </authorList>
    </citation>
    <scope>NUCLEOTIDE SEQUENCE</scope>
    <source>
        <strain evidence="2">MSU97</strain>
    </source>
</reference>
<feature type="domain" description="Carrier" evidence="1">
    <location>
        <begin position="16"/>
        <end position="78"/>
    </location>
</feature>
<dbReference type="AlphaFoldDB" id="K7WYX3"/>
<protein>
    <submittedName>
        <fullName evidence="2">Acyl carrier protein</fullName>
    </submittedName>
</protein>
<evidence type="ECO:0000313" key="4">
    <source>
        <dbReference type="Proteomes" id="UP000185770"/>
    </source>
</evidence>
<sequence length="83" mass="9179">MRPKSKEEIFNVIVNNLLETLPHLDAGDITPEHSMKDLGANSIDRADILLSSMEAIDIIFPLHEAASLKNIGELVSFLHAKTQ</sequence>
<dbReference type="NCBIfam" id="NF005502">
    <property type="entry name" value="PRK07117.1"/>
    <property type="match status" value="1"/>
</dbReference>
<dbReference type="OrthoDB" id="487863at2"/>
<evidence type="ECO:0000313" key="2">
    <source>
        <dbReference type="EMBL" id="AFX60306.1"/>
    </source>
</evidence>
<dbReference type="EMBL" id="MJAO01000002">
    <property type="protein sequence ID" value="OKB68320.1"/>
    <property type="molecule type" value="Genomic_DNA"/>
</dbReference>